<dbReference type="AlphaFoldDB" id="A0A096B3X8"/>
<dbReference type="RefSeq" id="WP_044942960.1">
    <property type="nucleotide sequence ID" value="NZ_KN174166.1"/>
</dbReference>
<dbReference type="eggNOG" id="COG0582">
    <property type="taxonomic scope" value="Bacteria"/>
</dbReference>
<protein>
    <submittedName>
        <fullName evidence="2">Uncharacterized protein</fullName>
    </submittedName>
</protein>
<feature type="region of interest" description="Disordered" evidence="1">
    <location>
        <begin position="1"/>
        <end position="21"/>
    </location>
</feature>
<keyword evidence="3" id="KW-1185">Reference proteome</keyword>
<accession>A0A096B3X8</accession>
<evidence type="ECO:0000313" key="2">
    <source>
        <dbReference type="EMBL" id="KGF53745.1"/>
    </source>
</evidence>
<evidence type="ECO:0000256" key="1">
    <source>
        <dbReference type="SAM" id="MobiDB-lite"/>
    </source>
</evidence>
<comment type="caution">
    <text evidence="2">The sequence shown here is derived from an EMBL/GenBank/DDBJ whole genome shotgun (WGS) entry which is preliminary data.</text>
</comment>
<gene>
    <name evidence="2" type="ORF">HMPREF9460_03565</name>
</gene>
<organism evidence="2 3">
    <name type="scientific">Flavonifractor plautii 1_3_50AFAA</name>
    <dbReference type="NCBI Taxonomy" id="742738"/>
    <lineage>
        <taxon>Bacteria</taxon>
        <taxon>Bacillati</taxon>
        <taxon>Bacillota</taxon>
        <taxon>Clostridia</taxon>
        <taxon>Eubacteriales</taxon>
        <taxon>Oscillospiraceae</taxon>
        <taxon>Flavonifractor</taxon>
    </lineage>
</organism>
<dbReference type="PATRIC" id="fig|742738.3.peg.3674"/>
<reference evidence="2 3" key="1">
    <citation type="submission" date="2011-08" db="EMBL/GenBank/DDBJ databases">
        <title>The Genome Sequence of Clostridium orbiscindens 1_3_50AFAA.</title>
        <authorList>
            <consortium name="The Broad Institute Genome Sequencing Platform"/>
            <person name="Earl A."/>
            <person name="Ward D."/>
            <person name="Feldgarden M."/>
            <person name="Gevers D."/>
            <person name="Daigneault M."/>
            <person name="Strauss J."/>
            <person name="Allen-Vercoe E."/>
            <person name="Young S.K."/>
            <person name="Zeng Q."/>
            <person name="Gargeya S."/>
            <person name="Fitzgerald M."/>
            <person name="Haas B."/>
            <person name="Abouelleil A."/>
            <person name="Alvarado L."/>
            <person name="Arachchi H.M."/>
            <person name="Berlin A."/>
            <person name="Brown A."/>
            <person name="Chapman S.B."/>
            <person name="Chen Z."/>
            <person name="Dunbar C."/>
            <person name="Freedman E."/>
            <person name="Gearin G."/>
            <person name="Gellesch M."/>
            <person name="Goldberg J."/>
            <person name="Griggs A."/>
            <person name="Gujja S."/>
            <person name="Heiman D."/>
            <person name="Howarth C."/>
            <person name="Larson L."/>
            <person name="Lui A."/>
            <person name="MacDonald P.J.P."/>
            <person name="Montmayeur A."/>
            <person name="Murphy C."/>
            <person name="Neiman D."/>
            <person name="Pearson M."/>
            <person name="Priest M."/>
            <person name="Roberts A."/>
            <person name="Saif S."/>
            <person name="Shea T."/>
            <person name="Shenoy N."/>
            <person name="Sisk P."/>
            <person name="Stolte C."/>
            <person name="Sykes S."/>
            <person name="Wortman J."/>
            <person name="Nusbaum C."/>
            <person name="Birren B."/>
        </authorList>
    </citation>
    <scope>NUCLEOTIDE SEQUENCE [LARGE SCALE GENOMIC DNA]</scope>
    <source>
        <strain evidence="2 3">1_3_50AFAA</strain>
    </source>
</reference>
<name>A0A096B3X8_FLAPL</name>
<proteinExistence type="predicted"/>
<evidence type="ECO:0000313" key="3">
    <source>
        <dbReference type="Proteomes" id="UP000029585"/>
    </source>
</evidence>
<dbReference type="Proteomes" id="UP000029585">
    <property type="component" value="Unassembled WGS sequence"/>
</dbReference>
<sequence length="72" mass="8097">MGRKPKNGEGTAQLRKDGLPKTKNVLAKTKGECVDKLKTLKDTIAPANPSKVRADMPFGECLNYWYETYRKP</sequence>
<dbReference type="HOGENOM" id="CLU_2715353_0_0_9"/>
<dbReference type="EMBL" id="ADLO01000105">
    <property type="protein sequence ID" value="KGF53745.1"/>
    <property type="molecule type" value="Genomic_DNA"/>
</dbReference>